<organism evidence="6 7">
    <name type="scientific">Virgibacillus kekensis</name>
    <dbReference type="NCBI Taxonomy" id="202261"/>
    <lineage>
        <taxon>Bacteria</taxon>
        <taxon>Bacillati</taxon>
        <taxon>Bacillota</taxon>
        <taxon>Bacilli</taxon>
        <taxon>Bacillales</taxon>
        <taxon>Bacillaceae</taxon>
        <taxon>Virgibacillus</taxon>
    </lineage>
</organism>
<keyword evidence="7" id="KW-1185">Reference proteome</keyword>
<dbReference type="Pfam" id="PF00730">
    <property type="entry name" value="HhH-GPD"/>
    <property type="match status" value="1"/>
</dbReference>
<proteinExistence type="predicted"/>
<name>A0ABV9DEY7_9BACI</name>
<dbReference type="Gene3D" id="1.10.1670.40">
    <property type="match status" value="1"/>
</dbReference>
<dbReference type="SMART" id="SM00478">
    <property type="entry name" value="ENDO3c"/>
    <property type="match status" value="1"/>
</dbReference>
<dbReference type="PANTHER" id="PTHR43003">
    <property type="entry name" value="DNA-3-METHYLADENINE GLYCOSYLASE"/>
    <property type="match status" value="1"/>
</dbReference>
<evidence type="ECO:0000256" key="3">
    <source>
        <dbReference type="ARBA" id="ARBA00022763"/>
    </source>
</evidence>
<evidence type="ECO:0000259" key="5">
    <source>
        <dbReference type="SMART" id="SM00478"/>
    </source>
</evidence>
<keyword evidence="4" id="KW-0234">DNA repair</keyword>
<evidence type="ECO:0000313" key="7">
    <source>
        <dbReference type="Proteomes" id="UP001595989"/>
    </source>
</evidence>
<dbReference type="PANTHER" id="PTHR43003:SF5">
    <property type="entry name" value="DNA-3-METHYLADENINE GLYCOSYLASE"/>
    <property type="match status" value="1"/>
</dbReference>
<dbReference type="CDD" id="cd00056">
    <property type="entry name" value="ENDO3c"/>
    <property type="match status" value="1"/>
</dbReference>
<comment type="catalytic activity">
    <reaction evidence="1">
        <text>Hydrolysis of alkylated DNA, releasing 3-methyladenine, 3-methylguanine, 7-methylguanine and 7-methyladenine.</text>
        <dbReference type="EC" id="3.2.2.21"/>
    </reaction>
</comment>
<dbReference type="InterPro" id="IPR011257">
    <property type="entry name" value="DNA_glycosylase"/>
</dbReference>
<reference evidence="7" key="1">
    <citation type="journal article" date="2019" name="Int. J. Syst. Evol. Microbiol.">
        <title>The Global Catalogue of Microorganisms (GCM) 10K type strain sequencing project: providing services to taxonomists for standard genome sequencing and annotation.</title>
        <authorList>
            <consortium name="The Broad Institute Genomics Platform"/>
            <consortium name="The Broad Institute Genome Sequencing Center for Infectious Disease"/>
            <person name="Wu L."/>
            <person name="Ma J."/>
        </authorList>
    </citation>
    <scope>NUCLEOTIDE SEQUENCE [LARGE SCALE GENOMIC DNA]</scope>
    <source>
        <strain evidence="7">CGMCC 4.7426</strain>
    </source>
</reference>
<dbReference type="EC" id="3.2.2.21" evidence="2"/>
<feature type="domain" description="HhH-GPD" evidence="5">
    <location>
        <begin position="50"/>
        <end position="221"/>
    </location>
</feature>
<comment type="caution">
    <text evidence="6">The sequence shown here is derived from an EMBL/GenBank/DDBJ whole genome shotgun (WGS) entry which is preliminary data.</text>
</comment>
<protein>
    <recommendedName>
        <fullName evidence="2">DNA-3-methyladenine glycosylase II</fullName>
        <ecNumber evidence="2">3.2.2.21</ecNumber>
    </recommendedName>
</protein>
<dbReference type="RefSeq" id="WP_390292815.1">
    <property type="nucleotide sequence ID" value="NZ_JBHSFU010000003.1"/>
</dbReference>
<evidence type="ECO:0000256" key="1">
    <source>
        <dbReference type="ARBA" id="ARBA00000086"/>
    </source>
</evidence>
<keyword evidence="3" id="KW-0227">DNA damage</keyword>
<evidence type="ECO:0000256" key="4">
    <source>
        <dbReference type="ARBA" id="ARBA00023204"/>
    </source>
</evidence>
<dbReference type="Proteomes" id="UP001595989">
    <property type="component" value="Unassembled WGS sequence"/>
</dbReference>
<dbReference type="Gene3D" id="1.10.340.30">
    <property type="entry name" value="Hypothetical protein, domain 2"/>
    <property type="match status" value="1"/>
</dbReference>
<dbReference type="InterPro" id="IPR051912">
    <property type="entry name" value="Alkylbase_DNA_Glycosylase/TA"/>
</dbReference>
<accession>A0ABV9DEY7</accession>
<gene>
    <name evidence="6" type="ORF">ACFO3D_01490</name>
</gene>
<dbReference type="EMBL" id="JBHSFU010000003">
    <property type="protein sequence ID" value="MFC4556878.1"/>
    <property type="molecule type" value="Genomic_DNA"/>
</dbReference>
<sequence length="221" mass="25781">MKKLTIRHNDYAVKELCSQDPQMDKLIKIVGDIEVEMRPDLFKSLVRSIIGQQISLQAANAIYGRLELLLENNPEPEKISQIPEEQLRSVGLSARKVIYLRDLAEKVHSGEIDLKELHLLDNQEIIKKLTSIKGIGKWTAEMFLIFSLGRMNVLAVDDIAIQRGAKWLYEVDQSERRKILLEKQPVWFPHLTIASLYLWETVHLEFVTNFKSIDEIWRERY</sequence>
<dbReference type="SUPFAM" id="SSF48150">
    <property type="entry name" value="DNA-glycosylase"/>
    <property type="match status" value="1"/>
</dbReference>
<dbReference type="InterPro" id="IPR003265">
    <property type="entry name" value="HhH-GPD_domain"/>
</dbReference>
<evidence type="ECO:0000256" key="2">
    <source>
        <dbReference type="ARBA" id="ARBA00012000"/>
    </source>
</evidence>
<evidence type="ECO:0000313" key="6">
    <source>
        <dbReference type="EMBL" id="MFC4556878.1"/>
    </source>
</evidence>